<keyword evidence="4" id="KW-0413">Isomerase</keyword>
<sequence length="214" mass="22588">MSVHLAPEEIEAESFRIIDAEVGPHPWGTAEWAVVRRAIHTSADFDYARSMVFSPQAVARGMAALRKGLGIVTDTTMALSGIAKPRLERFGIGAACFVADPEVAREAKTLGVTRSILAMRKGAADRGNGIFVIGNAPTALFELLRLIRDEGARPALIVGLPVGFVGAAESKEALLALEEEFPDIPFITNGGRKGGSNVAAAVVNALLILAEEAE</sequence>
<dbReference type="GO" id="GO:0016993">
    <property type="term" value="F:precorrin-8X methylmutase activity"/>
    <property type="evidence" value="ECO:0007669"/>
    <property type="project" value="InterPro"/>
</dbReference>
<dbReference type="RefSeq" id="WP_214186392.1">
    <property type="nucleotide sequence ID" value="NZ_BSDS01000001.1"/>
</dbReference>
<gene>
    <name evidence="6" type="primary">cbiC</name>
    <name evidence="6" type="ORF">GHYDROH2_20160</name>
</gene>
<keyword evidence="3" id="KW-0169">Cobalamin biosynthesis</keyword>
<proteinExistence type="inferred from homology"/>
<name>A0A9W6G141_9BACT</name>
<dbReference type="Proteomes" id="UP001144352">
    <property type="component" value="Unassembled WGS sequence"/>
</dbReference>
<dbReference type="PANTHER" id="PTHR43588:SF1">
    <property type="entry name" value="COBALT-PRECORRIN-8 METHYLMUTASE"/>
    <property type="match status" value="1"/>
</dbReference>
<evidence type="ECO:0000313" key="7">
    <source>
        <dbReference type="Proteomes" id="UP001144352"/>
    </source>
</evidence>
<feature type="domain" description="Cobalamin biosynthesis precorrin-8X methylmutase CobH/CbiC" evidence="5">
    <location>
        <begin position="9"/>
        <end position="208"/>
    </location>
</feature>
<dbReference type="PANTHER" id="PTHR43588">
    <property type="entry name" value="COBALT-PRECORRIN-8 METHYLMUTASE"/>
    <property type="match status" value="1"/>
</dbReference>
<dbReference type="EMBL" id="BSDS01000001">
    <property type="protein sequence ID" value="GLI38515.1"/>
    <property type="molecule type" value="Genomic_DNA"/>
</dbReference>
<comment type="similarity">
    <text evidence="2">Belongs to the CobH/CbiC family.</text>
</comment>
<dbReference type="Pfam" id="PF02570">
    <property type="entry name" value="CbiC"/>
    <property type="match status" value="1"/>
</dbReference>
<dbReference type="InterPro" id="IPR036588">
    <property type="entry name" value="CobH/CbiC_sf"/>
</dbReference>
<evidence type="ECO:0000256" key="3">
    <source>
        <dbReference type="ARBA" id="ARBA00022573"/>
    </source>
</evidence>
<dbReference type="InterPro" id="IPR003722">
    <property type="entry name" value="Cbl_synth_CobH/CbiC"/>
</dbReference>
<comment type="caution">
    <text evidence="6">The sequence shown here is derived from an EMBL/GenBank/DDBJ whole genome shotgun (WGS) entry which is preliminary data.</text>
</comment>
<evidence type="ECO:0000256" key="1">
    <source>
        <dbReference type="ARBA" id="ARBA00004953"/>
    </source>
</evidence>
<evidence type="ECO:0000259" key="5">
    <source>
        <dbReference type="Pfam" id="PF02570"/>
    </source>
</evidence>
<reference evidence="6" key="1">
    <citation type="submission" date="2022-12" db="EMBL/GenBank/DDBJ databases">
        <title>Reference genome sequencing for broad-spectrum identification of bacterial and archaeal isolates by mass spectrometry.</title>
        <authorList>
            <person name="Sekiguchi Y."/>
            <person name="Tourlousse D.M."/>
        </authorList>
    </citation>
    <scope>NUCLEOTIDE SEQUENCE</scope>
    <source>
        <strain evidence="6">H2</strain>
    </source>
</reference>
<dbReference type="AlphaFoldDB" id="A0A9W6G141"/>
<evidence type="ECO:0000256" key="4">
    <source>
        <dbReference type="ARBA" id="ARBA00023235"/>
    </source>
</evidence>
<organism evidence="6 7">
    <name type="scientific">Geobacter hydrogenophilus</name>
    <dbReference type="NCBI Taxonomy" id="40983"/>
    <lineage>
        <taxon>Bacteria</taxon>
        <taxon>Pseudomonadati</taxon>
        <taxon>Thermodesulfobacteriota</taxon>
        <taxon>Desulfuromonadia</taxon>
        <taxon>Geobacterales</taxon>
        <taxon>Geobacteraceae</taxon>
        <taxon>Geobacter</taxon>
    </lineage>
</organism>
<dbReference type="GO" id="GO:0009236">
    <property type="term" value="P:cobalamin biosynthetic process"/>
    <property type="evidence" value="ECO:0007669"/>
    <property type="project" value="UniProtKB-KW"/>
</dbReference>
<evidence type="ECO:0000256" key="2">
    <source>
        <dbReference type="ARBA" id="ARBA00009774"/>
    </source>
</evidence>
<accession>A0A9W6G141</accession>
<dbReference type="SUPFAM" id="SSF63965">
    <property type="entry name" value="Precorrin-8X methylmutase CbiC/CobH"/>
    <property type="match status" value="1"/>
</dbReference>
<evidence type="ECO:0000313" key="6">
    <source>
        <dbReference type="EMBL" id="GLI38515.1"/>
    </source>
</evidence>
<protein>
    <submittedName>
        <fullName evidence="6">Precorrin-8X methylmutase</fullName>
    </submittedName>
</protein>
<keyword evidence="7" id="KW-1185">Reference proteome</keyword>
<comment type="pathway">
    <text evidence="1">Cofactor biosynthesis; adenosylcobalamin biosynthesis.</text>
</comment>
<dbReference type="Gene3D" id="3.40.50.10230">
    <property type="entry name" value="Cobalamin biosynthesis CobH/CbiC, precorrin-8X methylmutase"/>
    <property type="match status" value="1"/>
</dbReference>